<dbReference type="SUPFAM" id="SSF53756">
    <property type="entry name" value="UDP-Glycosyltransferase/glycogen phosphorylase"/>
    <property type="match status" value="1"/>
</dbReference>
<reference evidence="4 5" key="1">
    <citation type="submission" date="2020-05" db="EMBL/GenBank/DDBJ databases">
        <title>Draft Genome Sequences of Sphingomonas sp. Isolated from the International Space Station.</title>
        <authorList>
            <person name="Bijlani S."/>
            <person name="Singh N.K."/>
            <person name="Mason C.E."/>
            <person name="Wang C.C."/>
            <person name="Venkateswaran K."/>
        </authorList>
    </citation>
    <scope>NUCLEOTIDE SEQUENCE [LARGE SCALE GENOMIC DNA]</scope>
    <source>
        <strain evidence="2 5">IIF7SW-B5</strain>
        <strain evidence="3">ISS-IIF7SWP</strain>
    </source>
</reference>
<dbReference type="CDD" id="cd03811">
    <property type="entry name" value="GT4_GT28_WabH-like"/>
    <property type="match status" value="1"/>
</dbReference>
<keyword evidence="5" id="KW-1185">Reference proteome</keyword>
<dbReference type="PANTHER" id="PTHR12526">
    <property type="entry name" value="GLYCOSYLTRANSFERASE"/>
    <property type="match status" value="1"/>
</dbReference>
<dbReference type="Pfam" id="PF13692">
    <property type="entry name" value="Glyco_trans_1_4"/>
    <property type="match status" value="1"/>
</dbReference>
<evidence type="ECO:0000313" key="5">
    <source>
        <dbReference type="Proteomes" id="UP000557656"/>
    </source>
</evidence>
<dbReference type="InterPro" id="IPR028098">
    <property type="entry name" value="Glyco_trans_4-like_N"/>
</dbReference>
<dbReference type="Proteomes" id="UP000557656">
    <property type="component" value="Unassembled WGS sequence"/>
</dbReference>
<organism evidence="3 4">
    <name type="scientific">Sphingomonas sanguinis</name>
    <dbReference type="NCBI Taxonomy" id="33051"/>
    <lineage>
        <taxon>Bacteria</taxon>
        <taxon>Pseudomonadati</taxon>
        <taxon>Pseudomonadota</taxon>
        <taxon>Alphaproteobacteria</taxon>
        <taxon>Sphingomonadales</taxon>
        <taxon>Sphingomonadaceae</taxon>
        <taxon>Sphingomonas</taxon>
    </lineage>
</organism>
<dbReference type="EMBL" id="JABEOV010000004">
    <property type="protein sequence ID" value="NNG51902.1"/>
    <property type="molecule type" value="Genomic_DNA"/>
</dbReference>
<protein>
    <submittedName>
        <fullName evidence="3">Glycosyltransferase</fullName>
    </submittedName>
</protein>
<dbReference type="AlphaFoldDB" id="A0A7Y7QY20"/>
<sequence>MKILTFLHSFEPGGVERIALRLVREWRASGYDAPLFMGRTDGAMRDDVGVDLVYHSPRQPRIGSGWWETIWMIVTLPGFIRRTRPDALFCAGNTYVVVAVAMKLLLGRACPRIVAKISNDLDRADQPRAGRMGYRLWLRFQGVFIDRAVAMAEPMVGEIAEYLRIARTRIDIVPDPALSDAMIRDLRKKGARTPAVTQGRRFLAVGRLVPQKNVALMLRAFQRGAQAGDHLTIVGDGPERPKLEILAARLGVDQAVTFTGYVADPTSLFSHFDALLLSSNYEGVPAVVLEALAANLTVIATDCSRSMATLLADGRLGLLVPPGDTAALAAAISAEWPPRNEQLSLDQARRFTIERSAELYAASFQRATRSASATTLAPTGTAPTIA</sequence>
<gene>
    <name evidence="2" type="ORF">HKX05_00860</name>
    <name evidence="3" type="ORF">HLV41_17400</name>
</gene>
<dbReference type="Gene3D" id="3.40.50.2000">
    <property type="entry name" value="Glycogen Phosphorylase B"/>
    <property type="match status" value="2"/>
</dbReference>
<dbReference type="EMBL" id="JABYQV010000019">
    <property type="protein sequence ID" value="NVP32815.1"/>
    <property type="molecule type" value="Genomic_DNA"/>
</dbReference>
<name>A0A7Y7QY20_9SPHN</name>
<dbReference type="RefSeq" id="WP_170172111.1">
    <property type="nucleotide sequence ID" value="NZ_JABEOV010000004.1"/>
</dbReference>
<keyword evidence="3" id="KW-0808">Transferase</keyword>
<evidence type="ECO:0000313" key="2">
    <source>
        <dbReference type="EMBL" id="NNG51902.1"/>
    </source>
</evidence>
<evidence type="ECO:0000313" key="3">
    <source>
        <dbReference type="EMBL" id="NVP32815.1"/>
    </source>
</evidence>
<evidence type="ECO:0000259" key="1">
    <source>
        <dbReference type="Pfam" id="PF13439"/>
    </source>
</evidence>
<dbReference type="Proteomes" id="UP000531581">
    <property type="component" value="Unassembled WGS sequence"/>
</dbReference>
<dbReference type="Pfam" id="PF13439">
    <property type="entry name" value="Glyco_transf_4"/>
    <property type="match status" value="1"/>
</dbReference>
<comment type="caution">
    <text evidence="3">The sequence shown here is derived from an EMBL/GenBank/DDBJ whole genome shotgun (WGS) entry which is preliminary data.</text>
</comment>
<feature type="domain" description="Glycosyltransferase subfamily 4-like N-terminal" evidence="1">
    <location>
        <begin position="12"/>
        <end position="174"/>
    </location>
</feature>
<dbReference type="GO" id="GO:0016757">
    <property type="term" value="F:glycosyltransferase activity"/>
    <property type="evidence" value="ECO:0007669"/>
    <property type="project" value="UniProtKB-ARBA"/>
</dbReference>
<proteinExistence type="predicted"/>
<accession>A0A7Y7QY20</accession>
<evidence type="ECO:0000313" key="4">
    <source>
        <dbReference type="Proteomes" id="UP000531581"/>
    </source>
</evidence>